<accession>A0AA39UM42</accession>
<evidence type="ECO:0000256" key="1">
    <source>
        <dbReference type="SAM" id="Phobius"/>
    </source>
</evidence>
<reference evidence="2" key="1">
    <citation type="submission" date="2023-06" db="EMBL/GenBank/DDBJ databases">
        <authorList>
            <consortium name="Lawrence Berkeley National Laboratory"/>
            <person name="Ahrendt S."/>
            <person name="Sahu N."/>
            <person name="Indic B."/>
            <person name="Wong-Bajracharya J."/>
            <person name="Merenyi Z."/>
            <person name="Ke H.-M."/>
            <person name="Monk M."/>
            <person name="Kocsube S."/>
            <person name="Drula E."/>
            <person name="Lipzen A."/>
            <person name="Balint B."/>
            <person name="Henrissat B."/>
            <person name="Andreopoulos B."/>
            <person name="Martin F.M."/>
            <person name="Harder C.B."/>
            <person name="Rigling D."/>
            <person name="Ford K.L."/>
            <person name="Foster G.D."/>
            <person name="Pangilinan J."/>
            <person name="Papanicolaou A."/>
            <person name="Barry K."/>
            <person name="LaButti K."/>
            <person name="Viragh M."/>
            <person name="Koriabine M."/>
            <person name="Yan M."/>
            <person name="Riley R."/>
            <person name="Champramary S."/>
            <person name="Plett K.L."/>
            <person name="Tsai I.J."/>
            <person name="Slot J."/>
            <person name="Sipos G."/>
            <person name="Plett J."/>
            <person name="Nagy L.G."/>
            <person name="Grigoriev I.V."/>
        </authorList>
    </citation>
    <scope>NUCLEOTIDE SEQUENCE</scope>
    <source>
        <strain evidence="2">ICMP 16352</strain>
    </source>
</reference>
<sequence length="350" mass="38745">MSHSIRTGLYSTILTLSVLQTGIALTGAIFHRDTNRRSWMTQTIFESFTTFFAVVTAIWMCTLLFNNAKPHSTHLFTQFITHIYSLGSLTIIWLALALMLSPQLPYNCDYAIIPPPPDTPEDKWCSLNATSVTLACIICIFCSVTTYLVLRSSRRTASLRDNIAINDAQDKRNRPRRAPLPKPAKVRVHLYSWILAIAFIQTGWGICAAIANDGDTPAQMVFGSIAGFAALFNWIWASVLLSYNYRPDSRHALTSAKAHLVSYATLAIVWLALSICLTEQLPHQCNFEIPSDGEASVWCMGDSAAAGLGWILMILCIATTIVIYKSSCRGSTMGISVNIALYDRGYQETV</sequence>
<evidence type="ECO:0000313" key="3">
    <source>
        <dbReference type="Proteomes" id="UP001175227"/>
    </source>
</evidence>
<feature type="transmembrane region" description="Helical" evidence="1">
    <location>
        <begin position="48"/>
        <end position="67"/>
    </location>
</feature>
<keyword evidence="3" id="KW-1185">Reference proteome</keyword>
<feature type="transmembrane region" description="Helical" evidence="1">
    <location>
        <begin position="217"/>
        <end position="239"/>
    </location>
</feature>
<protein>
    <submittedName>
        <fullName evidence="2">Uncharacterized protein</fullName>
    </submittedName>
</protein>
<feature type="transmembrane region" description="Helical" evidence="1">
    <location>
        <begin position="260"/>
        <end position="283"/>
    </location>
</feature>
<keyword evidence="1" id="KW-0812">Transmembrane</keyword>
<evidence type="ECO:0000313" key="2">
    <source>
        <dbReference type="EMBL" id="KAK0488699.1"/>
    </source>
</evidence>
<feature type="transmembrane region" description="Helical" evidence="1">
    <location>
        <begin position="79"/>
        <end position="100"/>
    </location>
</feature>
<comment type="caution">
    <text evidence="2">The sequence shown here is derived from an EMBL/GenBank/DDBJ whole genome shotgun (WGS) entry which is preliminary data.</text>
</comment>
<keyword evidence="1" id="KW-0472">Membrane</keyword>
<proteinExistence type="predicted"/>
<feature type="transmembrane region" description="Helical" evidence="1">
    <location>
        <begin position="303"/>
        <end position="324"/>
    </location>
</feature>
<gene>
    <name evidence="2" type="ORF">IW261DRAFT_1589000</name>
</gene>
<organism evidence="2 3">
    <name type="scientific">Armillaria novae-zelandiae</name>
    <dbReference type="NCBI Taxonomy" id="153914"/>
    <lineage>
        <taxon>Eukaryota</taxon>
        <taxon>Fungi</taxon>
        <taxon>Dikarya</taxon>
        <taxon>Basidiomycota</taxon>
        <taxon>Agaricomycotina</taxon>
        <taxon>Agaricomycetes</taxon>
        <taxon>Agaricomycetidae</taxon>
        <taxon>Agaricales</taxon>
        <taxon>Marasmiineae</taxon>
        <taxon>Physalacriaceae</taxon>
        <taxon>Armillaria</taxon>
    </lineage>
</organism>
<keyword evidence="1" id="KW-1133">Transmembrane helix</keyword>
<feature type="transmembrane region" description="Helical" evidence="1">
    <location>
        <begin position="129"/>
        <end position="150"/>
    </location>
</feature>
<feature type="transmembrane region" description="Helical" evidence="1">
    <location>
        <begin position="190"/>
        <end position="211"/>
    </location>
</feature>
<dbReference type="Proteomes" id="UP001175227">
    <property type="component" value="Unassembled WGS sequence"/>
</dbReference>
<name>A0AA39UM42_9AGAR</name>
<dbReference type="AlphaFoldDB" id="A0AA39UM42"/>
<dbReference type="EMBL" id="JAUEPR010000002">
    <property type="protein sequence ID" value="KAK0488699.1"/>
    <property type="molecule type" value="Genomic_DNA"/>
</dbReference>